<keyword evidence="1" id="KW-0805">Transcription regulation</keyword>
<dbReference type="InterPro" id="IPR049513">
    <property type="entry name" value="TetR_C_40"/>
</dbReference>
<dbReference type="EMBL" id="CP015961">
    <property type="protein sequence ID" value="ANI93600.1"/>
    <property type="molecule type" value="Genomic_DNA"/>
</dbReference>
<keyword evidence="2" id="KW-0238">DNA-binding</keyword>
<name>A0A173LRH3_9ACTN</name>
<evidence type="ECO:0000256" key="1">
    <source>
        <dbReference type="ARBA" id="ARBA00023015"/>
    </source>
</evidence>
<dbReference type="OrthoDB" id="3481545at2"/>
<dbReference type="GO" id="GO:0003700">
    <property type="term" value="F:DNA-binding transcription factor activity"/>
    <property type="evidence" value="ECO:0007669"/>
    <property type="project" value="TreeGrafter"/>
</dbReference>
<evidence type="ECO:0000256" key="2">
    <source>
        <dbReference type="ARBA" id="ARBA00023125"/>
    </source>
</evidence>
<dbReference type="InterPro" id="IPR009057">
    <property type="entry name" value="Homeodomain-like_sf"/>
</dbReference>
<dbReference type="InterPro" id="IPR050109">
    <property type="entry name" value="HTH-type_TetR-like_transc_reg"/>
</dbReference>
<dbReference type="PANTHER" id="PTHR30055:SF234">
    <property type="entry name" value="HTH-TYPE TRANSCRIPTIONAL REGULATOR BETI"/>
    <property type="match status" value="1"/>
</dbReference>
<proteinExistence type="predicted"/>
<dbReference type="AlphaFoldDB" id="A0A173LRH3"/>
<sequence>MAREAGAQNSARVVPGAGHEKRRTKTRSALISAAMRLLAEGRQGVGIREITAEAGVGFGSFFNHFPGGKDELYSTAVREILDAFALTIAEATSDCSDPAEVFARSFRLTGRLAINNAALITPVLASGTELLVEDFPLRTAALNDIAEGIESGRFAPMDPEVHLASVGGALLGMIRLTAHRLGAGRTPISEDEIDLQAESVLRMLGLNAQDAADVVSRDLPGEDEINWDALRLP</sequence>
<dbReference type="SUPFAM" id="SSF46689">
    <property type="entry name" value="Homeodomain-like"/>
    <property type="match status" value="1"/>
</dbReference>
<dbReference type="Pfam" id="PF00440">
    <property type="entry name" value="TetR_N"/>
    <property type="match status" value="1"/>
</dbReference>
<dbReference type="Proteomes" id="UP000186104">
    <property type="component" value="Chromosome"/>
</dbReference>
<gene>
    <name evidence="7" type="ORF">BJL86_2840</name>
</gene>
<reference evidence="7 8" key="1">
    <citation type="submission" date="2016-06" db="EMBL/GenBank/DDBJ databases">
        <title>Complete genome sequence of a saline-alkali tolerant type strain Dietzia timorensis ID05-A0528T.</title>
        <authorList>
            <person name="Wu X."/>
        </authorList>
    </citation>
    <scope>NUCLEOTIDE SEQUENCE [LARGE SCALE GENOMIC DNA]</scope>
    <source>
        <strain evidence="7 8">ID05-A0528</strain>
    </source>
</reference>
<dbReference type="InterPro" id="IPR001647">
    <property type="entry name" value="HTH_TetR"/>
</dbReference>
<dbReference type="Gene3D" id="1.10.357.10">
    <property type="entry name" value="Tetracycline Repressor, domain 2"/>
    <property type="match status" value="1"/>
</dbReference>
<dbReference type="RefSeq" id="WP_067472902.1">
    <property type="nucleotide sequence ID" value="NZ_CP015961.1"/>
</dbReference>
<dbReference type="Pfam" id="PF21306">
    <property type="entry name" value="TetR_C_40"/>
    <property type="match status" value="1"/>
</dbReference>
<accession>A0A173LRH3</accession>
<evidence type="ECO:0000259" key="5">
    <source>
        <dbReference type="Pfam" id="PF00440"/>
    </source>
</evidence>
<keyword evidence="3" id="KW-0804">Transcription</keyword>
<evidence type="ECO:0000313" key="8">
    <source>
        <dbReference type="Proteomes" id="UP000186104"/>
    </source>
</evidence>
<dbReference type="GO" id="GO:0000976">
    <property type="term" value="F:transcription cis-regulatory region binding"/>
    <property type="evidence" value="ECO:0007669"/>
    <property type="project" value="TreeGrafter"/>
</dbReference>
<feature type="region of interest" description="Disordered" evidence="4">
    <location>
        <begin position="1"/>
        <end position="22"/>
    </location>
</feature>
<protein>
    <submittedName>
        <fullName evidence="7">HTH-type transcriptional regulator LmrA</fullName>
    </submittedName>
</protein>
<evidence type="ECO:0000313" key="7">
    <source>
        <dbReference type="EMBL" id="ANI93600.1"/>
    </source>
</evidence>
<organism evidence="7 8">
    <name type="scientific">Dietzia timorensis</name>
    <dbReference type="NCBI Taxonomy" id="499555"/>
    <lineage>
        <taxon>Bacteria</taxon>
        <taxon>Bacillati</taxon>
        <taxon>Actinomycetota</taxon>
        <taxon>Actinomycetes</taxon>
        <taxon>Mycobacteriales</taxon>
        <taxon>Dietziaceae</taxon>
        <taxon>Dietzia</taxon>
    </lineage>
</organism>
<dbReference type="PANTHER" id="PTHR30055">
    <property type="entry name" value="HTH-TYPE TRANSCRIPTIONAL REGULATOR RUTR"/>
    <property type="match status" value="1"/>
</dbReference>
<evidence type="ECO:0000256" key="3">
    <source>
        <dbReference type="ARBA" id="ARBA00023163"/>
    </source>
</evidence>
<dbReference type="KEGG" id="dtm:BJL86_2840"/>
<feature type="domain" description="HTH tetR-type" evidence="5">
    <location>
        <begin position="30"/>
        <end position="73"/>
    </location>
</feature>
<keyword evidence="8" id="KW-1185">Reference proteome</keyword>
<dbReference type="STRING" id="499555.BJL86_2840"/>
<evidence type="ECO:0000256" key="4">
    <source>
        <dbReference type="SAM" id="MobiDB-lite"/>
    </source>
</evidence>
<feature type="domain" description="Tetracyclin repressor-like 40 C-terminal" evidence="6">
    <location>
        <begin position="97"/>
        <end position="217"/>
    </location>
</feature>
<evidence type="ECO:0000259" key="6">
    <source>
        <dbReference type="Pfam" id="PF21306"/>
    </source>
</evidence>